<dbReference type="RefSeq" id="YP_009188444.1">
    <property type="nucleotide sequence ID" value="NC_028665.1"/>
</dbReference>
<protein>
    <recommendedName>
        <fullName evidence="4">DNA binding protein</fullName>
    </recommendedName>
</protein>
<dbReference type="Proteomes" id="UP000202434">
    <property type="component" value="Segment"/>
</dbReference>
<dbReference type="GeneID" id="26516859"/>
<organism evidence="2 3">
    <name type="scientific">Gordonia phage GTE6</name>
    <dbReference type="NCBI Taxonomy" id="1647474"/>
    <lineage>
        <taxon>Viruses</taxon>
        <taxon>Duplodnaviria</taxon>
        <taxon>Heunggongvirae</taxon>
        <taxon>Uroviricota</taxon>
        <taxon>Caudoviricetes</taxon>
        <taxon>Stackebrandtviridae</taxon>
        <taxon>Schenleyvirinae</taxon>
        <taxon>Dexdertvirus</taxon>
        <taxon>Dexdertvirus GTE6</taxon>
    </lineage>
</organism>
<feature type="region of interest" description="Disordered" evidence="1">
    <location>
        <begin position="54"/>
        <end position="78"/>
    </location>
</feature>
<evidence type="ECO:0000313" key="3">
    <source>
        <dbReference type="Proteomes" id="UP000202434"/>
    </source>
</evidence>
<sequence length="78" mass="8481">MSSRYSGRHPKARPGASGKDCSECGKPMLVTPGMRHAMCSPRCRVCYDPVLSTDPTNDPRVHAGCAKKRPKDKGADHQ</sequence>
<proteinExistence type="predicted"/>
<gene>
    <name evidence="2" type="ORF">GTE6_76</name>
</gene>
<evidence type="ECO:0000256" key="1">
    <source>
        <dbReference type="SAM" id="MobiDB-lite"/>
    </source>
</evidence>
<feature type="region of interest" description="Disordered" evidence="1">
    <location>
        <begin position="1"/>
        <end position="23"/>
    </location>
</feature>
<evidence type="ECO:0008006" key="4">
    <source>
        <dbReference type="Google" id="ProtNLM"/>
    </source>
</evidence>
<feature type="compositionally biased region" description="Basic residues" evidence="1">
    <location>
        <begin position="1"/>
        <end position="12"/>
    </location>
</feature>
<evidence type="ECO:0000313" key="2">
    <source>
        <dbReference type="EMBL" id="AKI28718.1"/>
    </source>
</evidence>
<dbReference type="EMBL" id="KR053200">
    <property type="protein sequence ID" value="AKI28718.1"/>
    <property type="molecule type" value="Genomic_DNA"/>
</dbReference>
<keyword evidence="3" id="KW-1185">Reference proteome</keyword>
<dbReference type="OrthoDB" id="25254at10239"/>
<accession>A0A0K0MXE2</accession>
<reference evidence="2 3" key="1">
    <citation type="journal article" date="2015" name="PLoS ONE">
        <title>Lysis to Kill: Evaluation of the Lytic Abilities, and Genomics of Nine Bacteriophages Infective for Gordonia spp. and Their Potential Use in Activated Sludge Foam Biocontrol.</title>
        <authorList>
            <person name="Dyson Z.A."/>
            <person name="Tucci J."/>
            <person name="Seviour R.J."/>
            <person name="Petrovski S."/>
        </authorList>
    </citation>
    <scope>NUCLEOTIDE SEQUENCE [LARGE SCALE GENOMIC DNA]</scope>
</reference>
<name>A0A0K0MXE2_9CAUD</name>
<dbReference type="KEGG" id="vg:26516859"/>